<reference evidence="2" key="1">
    <citation type="submission" date="2018-02" db="EMBL/GenBank/DDBJ databases">
        <authorList>
            <person name="Cohen D.B."/>
            <person name="Kent A.D."/>
        </authorList>
    </citation>
    <scope>NUCLEOTIDE SEQUENCE</scope>
</reference>
<dbReference type="EMBL" id="OIVN01005124">
    <property type="protein sequence ID" value="SPD21005.1"/>
    <property type="molecule type" value="Genomic_DNA"/>
</dbReference>
<sequence length="100" mass="11392">MSSHEEIKAPLIQKQSRASDSVEPENPSGIENSPIEQVALTVHDPEQLQFQAERRTSPVHVLPERFVDQFPKRSAWRSSVRVLGRQADNGLVNWRLKLPL</sequence>
<name>A0A2N9I9P6_FAGSY</name>
<feature type="region of interest" description="Disordered" evidence="1">
    <location>
        <begin position="1"/>
        <end position="34"/>
    </location>
</feature>
<accession>A0A2N9I9P6</accession>
<evidence type="ECO:0000313" key="2">
    <source>
        <dbReference type="EMBL" id="SPD21005.1"/>
    </source>
</evidence>
<protein>
    <submittedName>
        <fullName evidence="2">Uncharacterized protein</fullName>
    </submittedName>
</protein>
<organism evidence="2">
    <name type="scientific">Fagus sylvatica</name>
    <name type="common">Beechnut</name>
    <dbReference type="NCBI Taxonomy" id="28930"/>
    <lineage>
        <taxon>Eukaryota</taxon>
        <taxon>Viridiplantae</taxon>
        <taxon>Streptophyta</taxon>
        <taxon>Embryophyta</taxon>
        <taxon>Tracheophyta</taxon>
        <taxon>Spermatophyta</taxon>
        <taxon>Magnoliopsida</taxon>
        <taxon>eudicotyledons</taxon>
        <taxon>Gunneridae</taxon>
        <taxon>Pentapetalae</taxon>
        <taxon>rosids</taxon>
        <taxon>fabids</taxon>
        <taxon>Fagales</taxon>
        <taxon>Fagaceae</taxon>
        <taxon>Fagus</taxon>
    </lineage>
</organism>
<dbReference type="AlphaFoldDB" id="A0A2N9I9P6"/>
<proteinExistence type="predicted"/>
<evidence type="ECO:0000256" key="1">
    <source>
        <dbReference type="SAM" id="MobiDB-lite"/>
    </source>
</evidence>
<gene>
    <name evidence="2" type="ORF">FSB_LOCUS48887</name>
</gene>